<evidence type="ECO:0000313" key="1">
    <source>
        <dbReference type="EMBL" id="GMS90085.1"/>
    </source>
</evidence>
<feature type="non-terminal residue" evidence="1">
    <location>
        <position position="148"/>
    </location>
</feature>
<dbReference type="Proteomes" id="UP001432027">
    <property type="component" value="Unassembled WGS sequence"/>
</dbReference>
<organism evidence="1 2">
    <name type="scientific">Pristionchus entomophagus</name>
    <dbReference type="NCBI Taxonomy" id="358040"/>
    <lineage>
        <taxon>Eukaryota</taxon>
        <taxon>Metazoa</taxon>
        <taxon>Ecdysozoa</taxon>
        <taxon>Nematoda</taxon>
        <taxon>Chromadorea</taxon>
        <taxon>Rhabditida</taxon>
        <taxon>Rhabditina</taxon>
        <taxon>Diplogasteromorpha</taxon>
        <taxon>Diplogasteroidea</taxon>
        <taxon>Neodiplogasteridae</taxon>
        <taxon>Pristionchus</taxon>
    </lineage>
</organism>
<evidence type="ECO:0000313" key="2">
    <source>
        <dbReference type="Proteomes" id="UP001432027"/>
    </source>
</evidence>
<proteinExistence type="predicted"/>
<comment type="caution">
    <text evidence="1">The sequence shown here is derived from an EMBL/GenBank/DDBJ whole genome shotgun (WGS) entry which is preliminary data.</text>
</comment>
<dbReference type="AlphaFoldDB" id="A0AAV5T4R1"/>
<feature type="non-terminal residue" evidence="1">
    <location>
        <position position="1"/>
    </location>
</feature>
<sequence>RSKDSGWVILWNCDSCGYLKQATEQNRVFMRGCDKYEITMEDGSLRLRNLASSIRMSLGGIEKMKQVYGNGKAEMLPWAKLDAQSGTVETDELQERKRTCQSWDFLVETLLLLQSYLTEDEKHCFISINEKHKRAKDEIKNKWGTLHI</sequence>
<reference evidence="1" key="1">
    <citation type="submission" date="2023-10" db="EMBL/GenBank/DDBJ databases">
        <title>Genome assembly of Pristionchus species.</title>
        <authorList>
            <person name="Yoshida K."/>
            <person name="Sommer R.J."/>
        </authorList>
    </citation>
    <scope>NUCLEOTIDE SEQUENCE</scope>
    <source>
        <strain evidence="1">RS0144</strain>
    </source>
</reference>
<accession>A0AAV5T4R1</accession>
<name>A0AAV5T4R1_9BILA</name>
<protein>
    <submittedName>
        <fullName evidence="1">Uncharacterized protein</fullName>
    </submittedName>
</protein>
<gene>
    <name evidence="1" type="ORF">PENTCL1PPCAC_12260</name>
</gene>
<keyword evidence="2" id="KW-1185">Reference proteome</keyword>
<dbReference type="EMBL" id="BTSX01000003">
    <property type="protein sequence ID" value="GMS90085.1"/>
    <property type="molecule type" value="Genomic_DNA"/>
</dbReference>